<reference evidence="1" key="1">
    <citation type="submission" date="2020-07" db="EMBL/GenBank/DDBJ databases">
        <title>Multicomponent nature underlies the extraordinary mechanical properties of spider dragline silk.</title>
        <authorList>
            <person name="Kono N."/>
            <person name="Nakamura H."/>
            <person name="Mori M."/>
            <person name="Yoshida Y."/>
            <person name="Ohtoshi R."/>
            <person name="Malay A.D."/>
            <person name="Moran D.A.P."/>
            <person name="Tomita M."/>
            <person name="Numata K."/>
            <person name="Arakawa K."/>
        </authorList>
    </citation>
    <scope>NUCLEOTIDE SEQUENCE</scope>
</reference>
<name>A0A8X6L6K4_TRICU</name>
<dbReference type="EMBL" id="BMAO01014965">
    <property type="protein sequence ID" value="GFQ98374.1"/>
    <property type="molecule type" value="Genomic_DNA"/>
</dbReference>
<comment type="caution">
    <text evidence="1">The sequence shown here is derived from an EMBL/GenBank/DDBJ whole genome shotgun (WGS) entry which is preliminary data.</text>
</comment>
<organism evidence="1 2">
    <name type="scientific">Trichonephila clavata</name>
    <name type="common">Joro spider</name>
    <name type="synonym">Nephila clavata</name>
    <dbReference type="NCBI Taxonomy" id="2740835"/>
    <lineage>
        <taxon>Eukaryota</taxon>
        <taxon>Metazoa</taxon>
        <taxon>Ecdysozoa</taxon>
        <taxon>Arthropoda</taxon>
        <taxon>Chelicerata</taxon>
        <taxon>Arachnida</taxon>
        <taxon>Araneae</taxon>
        <taxon>Araneomorphae</taxon>
        <taxon>Entelegynae</taxon>
        <taxon>Araneoidea</taxon>
        <taxon>Nephilidae</taxon>
        <taxon>Trichonephila</taxon>
    </lineage>
</organism>
<evidence type="ECO:0000313" key="2">
    <source>
        <dbReference type="Proteomes" id="UP000887116"/>
    </source>
</evidence>
<evidence type="ECO:0000313" key="1">
    <source>
        <dbReference type="EMBL" id="GFQ98374.1"/>
    </source>
</evidence>
<gene>
    <name evidence="1" type="ORF">TNCT_60461</name>
</gene>
<protein>
    <submittedName>
        <fullName evidence="1">Uncharacterized protein</fullName>
    </submittedName>
</protein>
<dbReference type="AlphaFoldDB" id="A0A8X6L6K4"/>
<dbReference type="Proteomes" id="UP000887116">
    <property type="component" value="Unassembled WGS sequence"/>
</dbReference>
<accession>A0A8X6L6K4</accession>
<proteinExistence type="predicted"/>
<keyword evidence="2" id="KW-1185">Reference proteome</keyword>
<sequence length="104" mass="11827">MSVLYGDPSYGEGWVRKPVSVEERNGWWRVTPSYDVLGRFTGASPPPSQSEHADTWWAKIHRRSDGIVISETDCCSWDRILENVWIFGNPLQKLVISLKPPGNI</sequence>